<dbReference type="Gene3D" id="3.40.50.1000">
    <property type="entry name" value="HAD superfamily/HAD-like"/>
    <property type="match status" value="1"/>
</dbReference>
<reference evidence="3" key="1">
    <citation type="submission" date="2020-05" db="EMBL/GenBank/DDBJ databases">
        <title>Mycena genomes resolve the evolution of fungal bioluminescence.</title>
        <authorList>
            <person name="Tsai I.J."/>
        </authorList>
    </citation>
    <scope>NUCLEOTIDE SEQUENCE</scope>
    <source>
        <strain evidence="3">160909Yilan</strain>
    </source>
</reference>
<accession>A0A8H6YG30</accession>
<dbReference type="EMBL" id="JACAZH010000010">
    <property type="protein sequence ID" value="KAF7357619.1"/>
    <property type="molecule type" value="Genomic_DNA"/>
</dbReference>
<evidence type="ECO:0000256" key="1">
    <source>
        <dbReference type="ARBA" id="ARBA00022801"/>
    </source>
</evidence>
<dbReference type="AlphaFoldDB" id="A0A8H6YG30"/>
<feature type="region of interest" description="Disordered" evidence="2">
    <location>
        <begin position="1"/>
        <end position="36"/>
    </location>
</feature>
<dbReference type="SUPFAM" id="SSF56784">
    <property type="entry name" value="HAD-like"/>
    <property type="match status" value="1"/>
</dbReference>
<keyword evidence="4" id="KW-1185">Reference proteome</keyword>
<evidence type="ECO:0000313" key="3">
    <source>
        <dbReference type="EMBL" id="KAF7357619.1"/>
    </source>
</evidence>
<protein>
    <submittedName>
        <fullName evidence="3">Putative haloacid type ii</fullName>
    </submittedName>
</protein>
<dbReference type="InterPro" id="IPR006439">
    <property type="entry name" value="HAD-SF_hydro_IA"/>
</dbReference>
<dbReference type="PRINTS" id="PR00413">
    <property type="entry name" value="HADHALOGNASE"/>
</dbReference>
<organism evidence="3 4">
    <name type="scientific">Mycena sanguinolenta</name>
    <dbReference type="NCBI Taxonomy" id="230812"/>
    <lineage>
        <taxon>Eukaryota</taxon>
        <taxon>Fungi</taxon>
        <taxon>Dikarya</taxon>
        <taxon>Basidiomycota</taxon>
        <taxon>Agaricomycotina</taxon>
        <taxon>Agaricomycetes</taxon>
        <taxon>Agaricomycetidae</taxon>
        <taxon>Agaricales</taxon>
        <taxon>Marasmiineae</taxon>
        <taxon>Mycenaceae</taxon>
        <taxon>Mycena</taxon>
    </lineage>
</organism>
<dbReference type="InterPro" id="IPR051540">
    <property type="entry name" value="S-2-haloacid_dehalogenase"/>
</dbReference>
<name>A0A8H6YG30_9AGAR</name>
<dbReference type="Proteomes" id="UP000623467">
    <property type="component" value="Unassembled WGS sequence"/>
</dbReference>
<proteinExistence type="predicted"/>
<dbReference type="PANTHER" id="PTHR43316">
    <property type="entry name" value="HYDROLASE, HALOACID DELAHOGENASE-RELATED"/>
    <property type="match status" value="1"/>
</dbReference>
<gene>
    <name evidence="3" type="ORF">MSAN_01358300</name>
</gene>
<dbReference type="PANTHER" id="PTHR43316:SF3">
    <property type="entry name" value="HALOACID DEHALOGENASE, TYPE II (AFU_ORTHOLOGUE AFUA_2G07750)-RELATED"/>
    <property type="match status" value="1"/>
</dbReference>
<comment type="caution">
    <text evidence="3">The sequence shown here is derived from an EMBL/GenBank/DDBJ whole genome shotgun (WGS) entry which is preliminary data.</text>
</comment>
<dbReference type="InterPro" id="IPR036412">
    <property type="entry name" value="HAD-like_sf"/>
</dbReference>
<dbReference type="GO" id="GO:0016791">
    <property type="term" value="F:phosphatase activity"/>
    <property type="evidence" value="ECO:0007669"/>
    <property type="project" value="UniProtKB-ARBA"/>
</dbReference>
<keyword evidence="1" id="KW-0378">Hydrolase</keyword>
<sequence length="718" mass="80733">MQDHLHKRQSNSDSNSGRSSKKQRQESDQESDSDADMPALQIRLSKEMISTFLKALETQHGAHLHNAIRAFQQMRVPFSKAEPATVMAHFGLADSKFEDWPEINLPDILLPDHLYTEYCESTCKAFANPGFLSALERESATGLLLSSNFQHLVAQFGGILNNKPERPILGIDVNTGGKIEGQIFCRTDHLVHFRELKPSEKMNTSQTFRPGLAQTMLDLHVGWHMNRYTHTDIPPDRLTPVYTCVYDLSYCYFIKFDGKMFSKRTFPLVQLPSVPTEDSIKNYIRETFPMHVFNFAVLLEGYICSTELYYHRSAQRPPMEKSHITDGWFSALEKAVAARDHFRRAASHGDHKHAERGLSLLCSSLEAWPPVISGDINLLLPNRIASIVKDLSHTYKGETKPDPDQDWQPPTTVLRREDREEAALRRFWESVPGGSREKFEHILTPVVPNPGTTIRTLEAIAAEPAEWKQVLLDLSKATPLRVEQFLDVIQHRYRKPTCLGLKLSSSISWAPASTGTAASSSRSPDALSADQRSKFALEWRQTYFDYNAARLAAGQPPEDIDLSHRLTLTTLLNDSTWSAFQPAFTDSAPPALAALRAQGYELFVHANGTTRLQLDLVRSSGLAGLFDCLFSSELLGVIKPAPESYRRGLELLRYGAEECVMVAAHAYDTRGAKAVGMRTVYVYRWTDDIREDQAIVKGEHDVYLDGMEGLVEAVVGLE</sequence>
<dbReference type="Pfam" id="PF00702">
    <property type="entry name" value="Hydrolase"/>
    <property type="match status" value="1"/>
</dbReference>
<dbReference type="OrthoDB" id="2363873at2759"/>
<evidence type="ECO:0000256" key="2">
    <source>
        <dbReference type="SAM" id="MobiDB-lite"/>
    </source>
</evidence>
<evidence type="ECO:0000313" key="4">
    <source>
        <dbReference type="Proteomes" id="UP000623467"/>
    </source>
</evidence>
<dbReference type="InterPro" id="IPR023214">
    <property type="entry name" value="HAD_sf"/>
</dbReference>